<accession>A0A879R469</accession>
<dbReference type="GO" id="GO:0003676">
    <property type="term" value="F:nucleic acid binding"/>
    <property type="evidence" value="ECO:0007669"/>
    <property type="project" value="InterPro"/>
</dbReference>
<name>A0A879R469_9CAUD</name>
<dbReference type="SMART" id="SM00507">
    <property type="entry name" value="HNHc"/>
    <property type="match status" value="1"/>
</dbReference>
<dbReference type="EMBL" id="MW015081">
    <property type="protein sequence ID" value="QPX48285.1"/>
    <property type="molecule type" value="Genomic_DNA"/>
</dbReference>
<dbReference type="InterPro" id="IPR003615">
    <property type="entry name" value="HNH_nuc"/>
</dbReference>
<keyword evidence="3" id="KW-1185">Reference proteome</keyword>
<reference evidence="2" key="1">
    <citation type="submission" date="2020-09" db="EMBL/GenBank/DDBJ databases">
        <authorList>
            <person name="Zhang D."/>
            <person name="Hatherill J.R."/>
            <person name="Ramirez J.F."/>
            <person name="Edinger B."/>
            <person name="Balarin R."/>
            <person name="Sullivan A."/>
            <person name="Humpal K.M."/>
            <person name="Guseva A."/>
            <person name="Butela K.A."/>
            <person name="Garlena R.A."/>
            <person name="Russell D.A."/>
            <person name="Pope W.H."/>
            <person name="Jacobs-Sera D."/>
            <person name="Hatfull G.F."/>
        </authorList>
    </citation>
    <scope>NUCLEOTIDE SEQUENCE</scope>
</reference>
<keyword evidence="2" id="KW-0540">Nuclease</keyword>
<evidence type="ECO:0000313" key="3">
    <source>
        <dbReference type="Proteomes" id="UP000664915"/>
    </source>
</evidence>
<proteinExistence type="predicted"/>
<dbReference type="GeneID" id="77946490"/>
<dbReference type="InterPro" id="IPR002711">
    <property type="entry name" value="HNH"/>
</dbReference>
<dbReference type="KEGG" id="vg:77946490"/>
<dbReference type="RefSeq" id="YP_010670295.1">
    <property type="nucleotide sequence ID" value="NC_070963.1"/>
</dbReference>
<dbReference type="Gene3D" id="1.10.30.50">
    <property type="match status" value="1"/>
</dbReference>
<organism evidence="2 3">
    <name type="scientific">Synechococcus phage S-SRM01</name>
    <dbReference type="NCBI Taxonomy" id="2781608"/>
    <lineage>
        <taxon>Viruses</taxon>
        <taxon>Duplodnaviria</taxon>
        <taxon>Heunggongvirae</taxon>
        <taxon>Uroviricota</taxon>
        <taxon>Caudoviricetes</taxon>
        <taxon>Pantevenvirales</taxon>
        <taxon>Kyanoviridae</taxon>
        <taxon>Serangoonvirus</taxon>
        <taxon>Serangoonvirus essarone</taxon>
    </lineage>
</organism>
<sequence>METTSILMTIYEQFIEYCKTENFDSEYYEKHHIVPKHSGGTDDKENLIYLPPHIHTLTHYYRWLSFQEIGDKVAYEMRWNQDLESVKLRSQLAVETNKEKGNLFWNSEWQREQGLKGGTKGGSANTQNQFLARQKVGKTYGKQVGLSRQKGDLVEILKHPTTWKHKTGKTVTLPPQESVTKLCEELQSIEYFDTPNKSLIGKLLRGEKKQLYGWSFTGTAISIQDTDDTSV</sequence>
<feature type="domain" description="HNH nuclease" evidence="1">
    <location>
        <begin position="9"/>
        <end position="56"/>
    </location>
</feature>
<dbReference type="Proteomes" id="UP000664915">
    <property type="component" value="Segment"/>
</dbReference>
<keyword evidence="2" id="KW-0255">Endonuclease</keyword>
<dbReference type="GO" id="GO:0004519">
    <property type="term" value="F:endonuclease activity"/>
    <property type="evidence" value="ECO:0007669"/>
    <property type="project" value="UniProtKB-KW"/>
</dbReference>
<dbReference type="CDD" id="cd00085">
    <property type="entry name" value="HNHc"/>
    <property type="match status" value="1"/>
</dbReference>
<keyword evidence="2" id="KW-0378">Hydrolase</keyword>
<evidence type="ECO:0000313" key="2">
    <source>
        <dbReference type="EMBL" id="QPX48285.1"/>
    </source>
</evidence>
<dbReference type="GO" id="GO:0008270">
    <property type="term" value="F:zinc ion binding"/>
    <property type="evidence" value="ECO:0007669"/>
    <property type="project" value="InterPro"/>
</dbReference>
<evidence type="ECO:0000259" key="1">
    <source>
        <dbReference type="SMART" id="SM00507"/>
    </source>
</evidence>
<dbReference type="Pfam" id="PF01844">
    <property type="entry name" value="HNH"/>
    <property type="match status" value="1"/>
</dbReference>
<protein>
    <submittedName>
        <fullName evidence="2">Putative site-specific DNA endonuclease</fullName>
    </submittedName>
</protein>